<organism evidence="3 4">
    <name type="scientific">Bondarzewia mesenterica</name>
    <dbReference type="NCBI Taxonomy" id="1095465"/>
    <lineage>
        <taxon>Eukaryota</taxon>
        <taxon>Fungi</taxon>
        <taxon>Dikarya</taxon>
        <taxon>Basidiomycota</taxon>
        <taxon>Agaricomycotina</taxon>
        <taxon>Agaricomycetes</taxon>
        <taxon>Russulales</taxon>
        <taxon>Bondarzewiaceae</taxon>
        <taxon>Bondarzewia</taxon>
    </lineage>
</organism>
<dbReference type="SUPFAM" id="SSF51395">
    <property type="entry name" value="FMN-linked oxidoreductases"/>
    <property type="match status" value="1"/>
</dbReference>
<comment type="cofactor">
    <cofactor evidence="1">
        <name>FMN</name>
        <dbReference type="ChEBI" id="CHEBI:58210"/>
    </cofactor>
</comment>
<evidence type="ECO:0000256" key="1">
    <source>
        <dbReference type="ARBA" id="ARBA00001917"/>
    </source>
</evidence>
<dbReference type="EMBL" id="SGPL01000160">
    <property type="protein sequence ID" value="THH16398.1"/>
    <property type="molecule type" value="Genomic_DNA"/>
</dbReference>
<comment type="caution">
    <text evidence="3">The sequence shown here is derived from an EMBL/GenBank/DDBJ whole genome shotgun (WGS) entry which is preliminary data.</text>
</comment>
<keyword evidence="4" id="KW-1185">Reference proteome</keyword>
<dbReference type="InterPro" id="IPR000262">
    <property type="entry name" value="FMN-dep_DH"/>
</dbReference>
<dbReference type="Proteomes" id="UP000310158">
    <property type="component" value="Unassembled WGS sequence"/>
</dbReference>
<gene>
    <name evidence="3" type="ORF">EW146_g4247</name>
</gene>
<dbReference type="OrthoDB" id="25826at2759"/>
<reference evidence="3 4" key="1">
    <citation type="submission" date="2019-02" db="EMBL/GenBank/DDBJ databases">
        <title>Genome sequencing of the rare red list fungi Bondarzewia mesenterica.</title>
        <authorList>
            <person name="Buettner E."/>
            <person name="Kellner H."/>
        </authorList>
    </citation>
    <scope>NUCLEOTIDE SEQUENCE [LARGE SCALE GENOMIC DNA]</scope>
    <source>
        <strain evidence="3 4">DSM 108281</strain>
    </source>
</reference>
<evidence type="ECO:0000313" key="3">
    <source>
        <dbReference type="EMBL" id="THH16398.1"/>
    </source>
</evidence>
<sequence>MNDVEWDEEASLAMSPPREPVQRLKVVTRLCDFLTLAPLNGSPPELLPLTVFGAHVFLSPQCSQANSSHDAYAIASLRTALSTSRAPEEVAQASDSGPRWFQLYWSSSDDVALSLLSRIKKLRFFALVVTLNSVRLGWRCLDTAYLPASHGLGTQVGLSDPVFMVCQGLQPCFDHPTFPLDPDALDKLRMYKGDKFRIIQDLGLHFISAGTLGWAGRAQKYADGEIDPVHVFGSGRRSSACPGIILAKAALYINIVSILMVFEIKAETEIGSKPSAFTGGKRDADPVASRID</sequence>
<evidence type="ECO:0000313" key="4">
    <source>
        <dbReference type="Proteomes" id="UP000310158"/>
    </source>
</evidence>
<accession>A0A4S4LWZ9</accession>
<dbReference type="InterPro" id="IPR013785">
    <property type="entry name" value="Aldolase_TIM"/>
</dbReference>
<protein>
    <recommendedName>
        <fullName evidence="2">FMN-dependent dehydrogenase domain-containing protein</fullName>
    </recommendedName>
</protein>
<name>A0A4S4LWZ9_9AGAM</name>
<proteinExistence type="predicted"/>
<dbReference type="GO" id="GO:0016491">
    <property type="term" value="F:oxidoreductase activity"/>
    <property type="evidence" value="ECO:0007669"/>
    <property type="project" value="InterPro"/>
</dbReference>
<dbReference type="Gene3D" id="3.20.20.70">
    <property type="entry name" value="Aldolase class I"/>
    <property type="match status" value="1"/>
</dbReference>
<dbReference type="Pfam" id="PF01070">
    <property type="entry name" value="FMN_dh"/>
    <property type="match status" value="1"/>
</dbReference>
<evidence type="ECO:0000259" key="2">
    <source>
        <dbReference type="Pfam" id="PF01070"/>
    </source>
</evidence>
<dbReference type="AlphaFoldDB" id="A0A4S4LWZ9"/>
<feature type="domain" description="FMN-dependent dehydrogenase" evidence="2">
    <location>
        <begin position="83"/>
        <end position="143"/>
    </location>
</feature>